<dbReference type="InterPro" id="IPR000160">
    <property type="entry name" value="GGDEF_dom"/>
</dbReference>
<proteinExistence type="predicted"/>
<feature type="non-terminal residue" evidence="2">
    <location>
        <position position="316"/>
    </location>
</feature>
<dbReference type="Gene3D" id="3.30.450.40">
    <property type="match status" value="2"/>
</dbReference>
<feature type="non-terminal residue" evidence="2">
    <location>
        <position position="1"/>
    </location>
</feature>
<evidence type="ECO:0000259" key="1">
    <source>
        <dbReference type="PROSITE" id="PS50887"/>
    </source>
</evidence>
<dbReference type="NCBIfam" id="TIGR00254">
    <property type="entry name" value="GGDEF"/>
    <property type="match status" value="1"/>
</dbReference>
<dbReference type="AlphaFoldDB" id="X1DI12"/>
<dbReference type="InterPro" id="IPR050469">
    <property type="entry name" value="Diguanylate_Cyclase"/>
</dbReference>
<dbReference type="GO" id="GO:0005886">
    <property type="term" value="C:plasma membrane"/>
    <property type="evidence" value="ECO:0007669"/>
    <property type="project" value="TreeGrafter"/>
</dbReference>
<feature type="domain" description="GGDEF" evidence="1">
    <location>
        <begin position="258"/>
        <end position="316"/>
    </location>
</feature>
<dbReference type="Pfam" id="PF00990">
    <property type="entry name" value="GGDEF"/>
    <property type="match status" value="1"/>
</dbReference>
<dbReference type="Gene3D" id="3.30.70.270">
    <property type="match status" value="1"/>
</dbReference>
<dbReference type="EMBL" id="BARU01003102">
    <property type="protein sequence ID" value="GAH20496.1"/>
    <property type="molecule type" value="Genomic_DNA"/>
</dbReference>
<protein>
    <recommendedName>
        <fullName evidence="1">GGDEF domain-containing protein</fullName>
    </recommendedName>
</protein>
<name>X1DI12_9ZZZZ</name>
<accession>X1DI12</accession>
<dbReference type="InterPro" id="IPR003018">
    <property type="entry name" value="GAF"/>
</dbReference>
<dbReference type="InterPro" id="IPR043128">
    <property type="entry name" value="Rev_trsase/Diguanyl_cyclase"/>
</dbReference>
<dbReference type="SUPFAM" id="SSF55781">
    <property type="entry name" value="GAF domain-like"/>
    <property type="match status" value="2"/>
</dbReference>
<reference evidence="2" key="1">
    <citation type="journal article" date="2014" name="Front. Microbiol.">
        <title>High frequency of phylogenetically diverse reductive dehalogenase-homologous genes in deep subseafloor sedimentary metagenomes.</title>
        <authorList>
            <person name="Kawai M."/>
            <person name="Futagami T."/>
            <person name="Toyoda A."/>
            <person name="Takaki Y."/>
            <person name="Nishi S."/>
            <person name="Hori S."/>
            <person name="Arai W."/>
            <person name="Tsubouchi T."/>
            <person name="Morono Y."/>
            <person name="Uchiyama I."/>
            <person name="Ito T."/>
            <person name="Fujiyama A."/>
            <person name="Inagaki F."/>
            <person name="Takami H."/>
        </authorList>
    </citation>
    <scope>NUCLEOTIDE SEQUENCE</scope>
    <source>
        <strain evidence="2">Expedition CK06-06</strain>
    </source>
</reference>
<organism evidence="2">
    <name type="scientific">marine sediment metagenome</name>
    <dbReference type="NCBI Taxonomy" id="412755"/>
    <lineage>
        <taxon>unclassified sequences</taxon>
        <taxon>metagenomes</taxon>
        <taxon>ecological metagenomes</taxon>
    </lineage>
</organism>
<dbReference type="InterPro" id="IPR029787">
    <property type="entry name" value="Nucleotide_cyclase"/>
</dbReference>
<evidence type="ECO:0000313" key="2">
    <source>
        <dbReference type="EMBL" id="GAH20496.1"/>
    </source>
</evidence>
<dbReference type="SMART" id="SM00267">
    <property type="entry name" value="GGDEF"/>
    <property type="match status" value="1"/>
</dbReference>
<dbReference type="GO" id="GO:1902201">
    <property type="term" value="P:negative regulation of bacterial-type flagellum-dependent cell motility"/>
    <property type="evidence" value="ECO:0007669"/>
    <property type="project" value="TreeGrafter"/>
</dbReference>
<dbReference type="GO" id="GO:0043709">
    <property type="term" value="P:cell adhesion involved in single-species biofilm formation"/>
    <property type="evidence" value="ECO:0007669"/>
    <property type="project" value="TreeGrafter"/>
</dbReference>
<dbReference type="SMART" id="SM00065">
    <property type="entry name" value="GAF"/>
    <property type="match status" value="1"/>
</dbReference>
<gene>
    <name evidence="2" type="ORF">S03H2_06898</name>
</gene>
<dbReference type="PANTHER" id="PTHR45138:SF9">
    <property type="entry name" value="DIGUANYLATE CYCLASE DGCM-RELATED"/>
    <property type="match status" value="1"/>
</dbReference>
<dbReference type="PANTHER" id="PTHR45138">
    <property type="entry name" value="REGULATORY COMPONENTS OF SENSORY TRANSDUCTION SYSTEM"/>
    <property type="match status" value="1"/>
</dbReference>
<dbReference type="InterPro" id="IPR029016">
    <property type="entry name" value="GAF-like_dom_sf"/>
</dbReference>
<dbReference type="CDD" id="cd01949">
    <property type="entry name" value="GGDEF"/>
    <property type="match status" value="1"/>
</dbReference>
<dbReference type="GO" id="GO:0052621">
    <property type="term" value="F:diguanylate cyclase activity"/>
    <property type="evidence" value="ECO:0007669"/>
    <property type="project" value="TreeGrafter"/>
</dbReference>
<dbReference type="Pfam" id="PF13185">
    <property type="entry name" value="GAF_2"/>
    <property type="match status" value="2"/>
</dbReference>
<dbReference type="PROSITE" id="PS50887">
    <property type="entry name" value="GGDEF"/>
    <property type="match status" value="1"/>
</dbReference>
<dbReference type="SUPFAM" id="SSF55073">
    <property type="entry name" value="Nucleotide cyclase"/>
    <property type="match status" value="1"/>
</dbReference>
<comment type="caution">
    <text evidence="2">The sequence shown here is derived from an EMBL/GenBank/DDBJ whole genome shotgun (WGS) entry which is preliminary data.</text>
</comment>
<sequence length="316" mass="35707">VRSEMCVPLKVKDKVIGVLNVEDTKLDAFSKENLILVSTIAGQISMIIEKARILESEKKKSKQLEAIQEVSKNIVSVLDIDKLFQQIANLINNTFGYYYTIILLVDEASKELFIKAFSGPTIKFPIRRRVKISEEGITGWVAKTGKPLLVGDVSKEPKYLFIEEFPDVRSELAVPIKIKDKVIGVLDVESVELNDFDESDLTTLTTLSELIAIAIQNANLYKESERLAITDDLTGLYNTRYLYAALEKELERSKRYGHSFSIIIFDIDDFKKYNDAYGHLAGDQLLQELATLVIKKCRSTDIIARYGGEEFVIILP</sequence>